<proteinExistence type="predicted"/>
<accession>A0A0A9E9C9</accession>
<reference evidence="1" key="2">
    <citation type="journal article" date="2015" name="Data Brief">
        <title>Shoot transcriptome of the giant reed, Arundo donax.</title>
        <authorList>
            <person name="Barrero R.A."/>
            <person name="Guerrero F.D."/>
            <person name="Moolhuijzen P."/>
            <person name="Goolsby J.A."/>
            <person name="Tidwell J."/>
            <person name="Bellgard S.E."/>
            <person name="Bellgard M.I."/>
        </authorList>
    </citation>
    <scope>NUCLEOTIDE SEQUENCE</scope>
    <source>
        <tissue evidence="1">Shoot tissue taken approximately 20 cm above the soil surface</tissue>
    </source>
</reference>
<organism evidence="1">
    <name type="scientific">Arundo donax</name>
    <name type="common">Giant reed</name>
    <name type="synonym">Donax arundinaceus</name>
    <dbReference type="NCBI Taxonomy" id="35708"/>
    <lineage>
        <taxon>Eukaryota</taxon>
        <taxon>Viridiplantae</taxon>
        <taxon>Streptophyta</taxon>
        <taxon>Embryophyta</taxon>
        <taxon>Tracheophyta</taxon>
        <taxon>Spermatophyta</taxon>
        <taxon>Magnoliopsida</taxon>
        <taxon>Liliopsida</taxon>
        <taxon>Poales</taxon>
        <taxon>Poaceae</taxon>
        <taxon>PACMAD clade</taxon>
        <taxon>Arundinoideae</taxon>
        <taxon>Arundineae</taxon>
        <taxon>Arundo</taxon>
    </lineage>
</organism>
<dbReference type="EMBL" id="GBRH01203355">
    <property type="protein sequence ID" value="JAD94540.1"/>
    <property type="molecule type" value="Transcribed_RNA"/>
</dbReference>
<sequence>MSEIFFVSAATLGSLELISSSHLIGQCMLLALAIRLRASGTSGLTYHLHAEPPNRHPLSVVSDKCAHKYHNLW</sequence>
<protein>
    <submittedName>
        <fullName evidence="1">Uncharacterized protein</fullName>
    </submittedName>
</protein>
<evidence type="ECO:0000313" key="1">
    <source>
        <dbReference type="EMBL" id="JAD94540.1"/>
    </source>
</evidence>
<name>A0A0A9E9C9_ARUDO</name>
<dbReference type="AlphaFoldDB" id="A0A0A9E9C9"/>
<reference evidence="1" key="1">
    <citation type="submission" date="2014-09" db="EMBL/GenBank/DDBJ databases">
        <authorList>
            <person name="Magalhaes I.L.F."/>
            <person name="Oliveira U."/>
            <person name="Santos F.R."/>
            <person name="Vidigal T.H.D.A."/>
            <person name="Brescovit A.D."/>
            <person name="Santos A.J."/>
        </authorList>
    </citation>
    <scope>NUCLEOTIDE SEQUENCE</scope>
    <source>
        <tissue evidence="1">Shoot tissue taken approximately 20 cm above the soil surface</tissue>
    </source>
</reference>